<keyword evidence="2 4" id="KW-1133">Transmembrane helix</keyword>
<evidence type="ECO:0000256" key="3">
    <source>
        <dbReference type="ARBA" id="ARBA00023136"/>
    </source>
</evidence>
<dbReference type="Proteomes" id="UP000297871">
    <property type="component" value="Unassembled WGS sequence"/>
</dbReference>
<dbReference type="InterPro" id="IPR011701">
    <property type="entry name" value="MFS"/>
</dbReference>
<feature type="transmembrane region" description="Helical" evidence="4">
    <location>
        <begin position="79"/>
        <end position="97"/>
    </location>
</feature>
<feature type="transmembrane region" description="Helical" evidence="4">
    <location>
        <begin position="233"/>
        <end position="251"/>
    </location>
</feature>
<feature type="transmembrane region" description="Helical" evidence="4">
    <location>
        <begin position="298"/>
        <end position="318"/>
    </location>
</feature>
<name>A0A4V3JNE4_9LEPT</name>
<feature type="transmembrane region" description="Helical" evidence="4">
    <location>
        <begin position="324"/>
        <end position="346"/>
    </location>
</feature>
<dbReference type="InterPro" id="IPR020846">
    <property type="entry name" value="MFS_dom"/>
</dbReference>
<evidence type="ECO:0000313" key="6">
    <source>
        <dbReference type="EMBL" id="TGL34679.1"/>
    </source>
</evidence>
<feature type="transmembrane region" description="Helical" evidence="4">
    <location>
        <begin position="47"/>
        <end position="67"/>
    </location>
</feature>
<reference evidence="6" key="1">
    <citation type="journal article" date="2019" name="PLoS Negl. Trop. Dis.">
        <title>Revisiting the worldwide diversity of Leptospira species in the environment.</title>
        <authorList>
            <person name="Vincent A.T."/>
            <person name="Schiettekatte O."/>
            <person name="Bourhy P."/>
            <person name="Veyrier F.J."/>
            <person name="Picardeau M."/>
        </authorList>
    </citation>
    <scope>NUCLEOTIDE SEQUENCE [LARGE SCALE GENOMIC DNA]</scope>
    <source>
        <strain evidence="6">201800265</strain>
    </source>
</reference>
<dbReference type="SUPFAM" id="SSF103473">
    <property type="entry name" value="MFS general substrate transporter"/>
    <property type="match status" value="1"/>
</dbReference>
<evidence type="ECO:0000256" key="4">
    <source>
        <dbReference type="SAM" id="Phobius"/>
    </source>
</evidence>
<dbReference type="AlphaFoldDB" id="A0A4V3JNE4"/>
<keyword evidence="3 4" id="KW-0472">Membrane</keyword>
<dbReference type="PROSITE" id="PS50850">
    <property type="entry name" value="MFS"/>
    <property type="match status" value="1"/>
</dbReference>
<evidence type="ECO:0000313" key="7">
    <source>
        <dbReference type="Proteomes" id="UP000297871"/>
    </source>
</evidence>
<accession>A0A4V3JNE4</accession>
<protein>
    <submittedName>
        <fullName evidence="6">MFS transporter</fullName>
    </submittedName>
</protein>
<dbReference type="InterPro" id="IPR036259">
    <property type="entry name" value="MFS_trans_sf"/>
</dbReference>
<dbReference type="RefSeq" id="WP_135614921.1">
    <property type="nucleotide sequence ID" value="NZ_JBNURZ010000001.1"/>
</dbReference>
<feature type="transmembrane region" description="Helical" evidence="4">
    <location>
        <begin position="103"/>
        <end position="124"/>
    </location>
</feature>
<comment type="caution">
    <text evidence="6">The sequence shown here is derived from an EMBL/GenBank/DDBJ whole genome shotgun (WGS) entry which is preliminary data.</text>
</comment>
<feature type="transmembrane region" description="Helical" evidence="4">
    <location>
        <begin position="358"/>
        <end position="378"/>
    </location>
</feature>
<feature type="transmembrane region" description="Helical" evidence="4">
    <location>
        <begin position="169"/>
        <end position="188"/>
    </location>
</feature>
<proteinExistence type="predicted"/>
<feature type="transmembrane region" description="Helical" evidence="4">
    <location>
        <begin position="7"/>
        <end position="27"/>
    </location>
</feature>
<dbReference type="EMBL" id="RQFY01000004">
    <property type="protein sequence ID" value="TGL34679.1"/>
    <property type="molecule type" value="Genomic_DNA"/>
</dbReference>
<dbReference type="GO" id="GO:0022857">
    <property type="term" value="F:transmembrane transporter activity"/>
    <property type="evidence" value="ECO:0007669"/>
    <property type="project" value="InterPro"/>
</dbReference>
<sequence>MTKRFSFHYAWIVLIVTFFTLIVAAGVRSMPGILIVPLEKEFGWNRSAISFAVSVNLLLYGLVGPFAAGLMNRFGIKRIMVFALALLISGILLTTIMRTNWELVVLWGVMVGFGSGMAALVLGATVVNRWFVSHRGLLMGILTASTATGQIIFLPFLASLTEQEGWRNAVYAVASILAILLPTVFFLMKDSPKQSGLLPYGAKSEEEGILPVSGNPFMEAISALRVGLRSRNFWLLAGSFFVCGASTNGLVGTHLVPACSDHGIPEVRAAGLLALMGIFDLIGTVGSGWLSDRVNNKILLFMYYGLRGISLLLLPQAFDPESNKLSIFAVFYGLDWIATVPPTVALTAKIFGREKVGLMFGWVVAFHQIGAAVAAFGAGYIRTVQGEYDLAFMFAGALCVITALGIFAVSTEKEEGKLSETPEFAS</sequence>
<gene>
    <name evidence="6" type="ORF">EHQ52_09275</name>
</gene>
<dbReference type="OrthoDB" id="182417at2"/>
<dbReference type="Pfam" id="PF07690">
    <property type="entry name" value="MFS_1"/>
    <property type="match status" value="1"/>
</dbReference>
<keyword evidence="7" id="KW-1185">Reference proteome</keyword>
<feature type="transmembrane region" description="Helical" evidence="4">
    <location>
        <begin position="136"/>
        <end position="157"/>
    </location>
</feature>
<evidence type="ECO:0000259" key="5">
    <source>
        <dbReference type="PROSITE" id="PS50850"/>
    </source>
</evidence>
<feature type="transmembrane region" description="Helical" evidence="4">
    <location>
        <begin position="390"/>
        <end position="409"/>
    </location>
</feature>
<dbReference type="Gene3D" id="1.20.1250.20">
    <property type="entry name" value="MFS general substrate transporter like domains"/>
    <property type="match status" value="2"/>
</dbReference>
<organism evidence="6 7">
    <name type="scientific">Leptospira koniambonensis</name>
    <dbReference type="NCBI Taxonomy" id="2484950"/>
    <lineage>
        <taxon>Bacteria</taxon>
        <taxon>Pseudomonadati</taxon>
        <taxon>Spirochaetota</taxon>
        <taxon>Spirochaetia</taxon>
        <taxon>Leptospirales</taxon>
        <taxon>Leptospiraceae</taxon>
        <taxon>Leptospira</taxon>
    </lineage>
</organism>
<feature type="domain" description="Major facilitator superfamily (MFS) profile" evidence="5">
    <location>
        <begin position="12"/>
        <end position="414"/>
    </location>
</feature>
<feature type="transmembrane region" description="Helical" evidence="4">
    <location>
        <begin position="271"/>
        <end position="291"/>
    </location>
</feature>
<dbReference type="CDD" id="cd17355">
    <property type="entry name" value="MFS_YcxA_like"/>
    <property type="match status" value="1"/>
</dbReference>
<dbReference type="PANTHER" id="PTHR11360">
    <property type="entry name" value="MONOCARBOXYLATE TRANSPORTER"/>
    <property type="match status" value="1"/>
</dbReference>
<dbReference type="PANTHER" id="PTHR11360:SF290">
    <property type="entry name" value="MONOCARBOXYLATE MFS PERMEASE"/>
    <property type="match status" value="1"/>
</dbReference>
<dbReference type="InterPro" id="IPR050327">
    <property type="entry name" value="Proton-linked_MCT"/>
</dbReference>
<evidence type="ECO:0000256" key="2">
    <source>
        <dbReference type="ARBA" id="ARBA00022989"/>
    </source>
</evidence>
<keyword evidence="1 4" id="KW-0812">Transmembrane</keyword>
<evidence type="ECO:0000256" key="1">
    <source>
        <dbReference type="ARBA" id="ARBA00022692"/>
    </source>
</evidence>